<dbReference type="EMBL" id="WNTK01000003">
    <property type="protein sequence ID" value="KAG9487545.1"/>
    <property type="molecule type" value="Genomic_DNA"/>
</dbReference>
<reference evidence="1" key="1">
    <citation type="thesis" date="2020" institute="ProQuest LLC" country="789 East Eisenhower Parkway, Ann Arbor, MI, USA">
        <title>Comparative Genomics and Chromosome Evolution.</title>
        <authorList>
            <person name="Mudd A.B."/>
        </authorList>
    </citation>
    <scope>NUCLEOTIDE SEQUENCE</scope>
    <source>
        <strain evidence="1">HN-11 Male</strain>
        <tissue evidence="1">Kidney and liver</tissue>
    </source>
</reference>
<organism evidence="1 2">
    <name type="scientific">Eleutherodactylus coqui</name>
    <name type="common">Puerto Rican coqui</name>
    <dbReference type="NCBI Taxonomy" id="57060"/>
    <lineage>
        <taxon>Eukaryota</taxon>
        <taxon>Metazoa</taxon>
        <taxon>Chordata</taxon>
        <taxon>Craniata</taxon>
        <taxon>Vertebrata</taxon>
        <taxon>Euteleostomi</taxon>
        <taxon>Amphibia</taxon>
        <taxon>Batrachia</taxon>
        <taxon>Anura</taxon>
        <taxon>Neobatrachia</taxon>
        <taxon>Hyloidea</taxon>
        <taxon>Eleutherodactylidae</taxon>
        <taxon>Eleutherodactylinae</taxon>
        <taxon>Eleutherodactylus</taxon>
        <taxon>Eleutherodactylus</taxon>
    </lineage>
</organism>
<dbReference type="AlphaFoldDB" id="A0A8J6FIW6"/>
<evidence type="ECO:0000313" key="1">
    <source>
        <dbReference type="EMBL" id="KAG9487545.1"/>
    </source>
</evidence>
<dbReference type="Proteomes" id="UP000770717">
    <property type="component" value="Unassembled WGS sequence"/>
</dbReference>
<gene>
    <name evidence="1" type="ORF">GDO78_007410</name>
</gene>
<name>A0A8J6FIW6_ELECQ</name>
<keyword evidence="2" id="KW-1185">Reference proteome</keyword>
<evidence type="ECO:0000313" key="2">
    <source>
        <dbReference type="Proteomes" id="UP000770717"/>
    </source>
</evidence>
<sequence length="103" mass="12184">MEQHIQHFKYEKNKNKCFTTIVNYAILCCKTSRKEQKLGQTETRVCNLSVWLKSIAQFRVQSDYSFFNNSDRNSRDRVNIANTANQHHWIIPMTKLSNSIKSQ</sequence>
<protein>
    <submittedName>
        <fullName evidence="1">Uncharacterized protein</fullName>
    </submittedName>
</protein>
<comment type="caution">
    <text evidence="1">The sequence shown here is derived from an EMBL/GenBank/DDBJ whole genome shotgun (WGS) entry which is preliminary data.</text>
</comment>
<proteinExistence type="predicted"/>
<accession>A0A8J6FIW6</accession>